<dbReference type="InterPro" id="IPR052289">
    <property type="entry name" value="Calcyclin-binding_UBL-bridge"/>
</dbReference>
<keyword evidence="3" id="KW-0007">Acetylation</keyword>
<comment type="caution">
    <text evidence="8">The sequence shown here is derived from an EMBL/GenBank/DDBJ whole genome shotgun (WGS) entry which is preliminary data.</text>
</comment>
<evidence type="ECO:0000256" key="5">
    <source>
        <dbReference type="SAM" id="MobiDB-lite"/>
    </source>
</evidence>
<dbReference type="InterPro" id="IPR037893">
    <property type="entry name" value="CS_CacyBP"/>
</dbReference>
<dbReference type="AlphaFoldDB" id="A0A9Q1C6C5"/>
<reference evidence="8" key="1">
    <citation type="submission" date="2021-10" db="EMBL/GenBank/DDBJ databases">
        <title>Tropical sea cucumber genome reveals ecological adaptation and Cuvierian tubules defense mechanism.</title>
        <authorList>
            <person name="Chen T."/>
        </authorList>
    </citation>
    <scope>NUCLEOTIDE SEQUENCE</scope>
    <source>
        <strain evidence="8">Nanhai2018</strain>
        <tissue evidence="8">Muscle</tissue>
    </source>
</reference>
<dbReference type="Proteomes" id="UP001152320">
    <property type="component" value="Chromosome 7"/>
</dbReference>
<dbReference type="PANTHER" id="PTHR13164:SF3">
    <property type="entry name" value="CALCYCLIN-BINDING PROTEIN"/>
    <property type="match status" value="1"/>
</dbReference>
<dbReference type="GO" id="GO:0031625">
    <property type="term" value="F:ubiquitin protein ligase binding"/>
    <property type="evidence" value="ECO:0007669"/>
    <property type="project" value="InterPro"/>
</dbReference>
<dbReference type="Pfam" id="PF09032">
    <property type="entry name" value="Siah-Interact_N"/>
    <property type="match status" value="1"/>
</dbReference>
<dbReference type="PROSITE" id="PS51203">
    <property type="entry name" value="CS"/>
    <property type="match status" value="1"/>
</dbReference>
<dbReference type="InterPro" id="IPR008978">
    <property type="entry name" value="HSP20-like_chaperone"/>
</dbReference>
<feature type="region of interest" description="Disordered" evidence="5">
    <location>
        <begin position="40"/>
        <end position="64"/>
    </location>
</feature>
<dbReference type="CDD" id="cd06468">
    <property type="entry name" value="p23_CacyBP"/>
    <property type="match status" value="1"/>
</dbReference>
<dbReference type="FunFam" id="2.60.40.790:FF:000006">
    <property type="entry name" value="calcyclin-binding protein-like"/>
    <property type="match status" value="1"/>
</dbReference>
<sequence>MATDELHLDAQELRRLLEFTNRPNVQDQLRKAIEEIEERLAQSKPAPASAGPSDTDVDSSKTKSGHGFLPVAKIKTYGWDQSEKFVKLYITLKGVHTLPKENVVVEYTPVSFKLFVKNLNNKNMELIIQNLAKSIDAKGSSYKVKSDEIVLSLKKADSGSWSALTKSEVKAKEKPPPKFNENEDPSTGIMNIMKQMYEEGDDEMKRTIEKAWTEGRNKSAAGMY</sequence>
<dbReference type="GO" id="GO:0015631">
    <property type="term" value="F:tubulin binding"/>
    <property type="evidence" value="ECO:0007669"/>
    <property type="project" value="InterPro"/>
</dbReference>
<protein>
    <recommendedName>
        <fullName evidence="1">Calcyclin-binding protein</fullName>
    </recommendedName>
</protein>
<evidence type="ECO:0000256" key="1">
    <source>
        <dbReference type="ARBA" id="ARBA00015702"/>
    </source>
</evidence>
<dbReference type="Pfam" id="PF04969">
    <property type="entry name" value="CS"/>
    <property type="match status" value="1"/>
</dbReference>
<dbReference type="Gene3D" id="2.60.40.790">
    <property type="match status" value="1"/>
</dbReference>
<evidence type="ECO:0000259" key="7">
    <source>
        <dbReference type="PROSITE" id="PS51203"/>
    </source>
</evidence>
<feature type="compositionally biased region" description="Basic and acidic residues" evidence="5">
    <location>
        <begin position="167"/>
        <end position="176"/>
    </location>
</feature>
<accession>A0A9Q1C6C5</accession>
<dbReference type="InterPro" id="IPR015120">
    <property type="entry name" value="Siah-Interact_N"/>
</dbReference>
<evidence type="ECO:0000256" key="2">
    <source>
        <dbReference type="ARBA" id="ARBA00022786"/>
    </source>
</evidence>
<dbReference type="PROSITE" id="PS51048">
    <property type="entry name" value="SGS"/>
    <property type="match status" value="1"/>
</dbReference>
<evidence type="ECO:0000313" key="9">
    <source>
        <dbReference type="Proteomes" id="UP001152320"/>
    </source>
</evidence>
<feature type="domain" description="CS" evidence="7">
    <location>
        <begin position="72"/>
        <end position="165"/>
    </location>
</feature>
<dbReference type="InterPro" id="IPR007699">
    <property type="entry name" value="SGS_dom"/>
</dbReference>
<evidence type="ECO:0000256" key="4">
    <source>
        <dbReference type="ARBA" id="ARBA00025145"/>
    </source>
</evidence>
<dbReference type="InterPro" id="IPR007052">
    <property type="entry name" value="CS_dom"/>
</dbReference>
<evidence type="ECO:0000313" key="8">
    <source>
        <dbReference type="EMBL" id="KAJ8039452.1"/>
    </source>
</evidence>
<evidence type="ECO:0000256" key="3">
    <source>
        <dbReference type="ARBA" id="ARBA00022990"/>
    </source>
</evidence>
<comment type="function">
    <text evidence="4">May be involved in calcium-dependent ubiquitination and subsequent proteasomal degradation of target proteins. Probably serves as a molecular bridge in ubiquitin E3 complexes. Participates in the ubiquitin-mediated degradation of beta-catenin (CTNNB1).</text>
</comment>
<dbReference type="PANTHER" id="PTHR13164">
    <property type="entry name" value="CALICYLIN BINDING PROTEIN"/>
    <property type="match status" value="1"/>
</dbReference>
<dbReference type="SUPFAM" id="SSF49764">
    <property type="entry name" value="HSP20-like chaperones"/>
    <property type="match status" value="1"/>
</dbReference>
<dbReference type="OrthoDB" id="164025at2759"/>
<dbReference type="GO" id="GO:0005634">
    <property type="term" value="C:nucleus"/>
    <property type="evidence" value="ECO:0007669"/>
    <property type="project" value="TreeGrafter"/>
</dbReference>
<evidence type="ECO:0000259" key="6">
    <source>
        <dbReference type="PROSITE" id="PS51048"/>
    </source>
</evidence>
<feature type="domain" description="SGS" evidence="6">
    <location>
        <begin position="150"/>
        <end position="224"/>
    </location>
</feature>
<name>A0A9Q1C6C5_HOLLE</name>
<proteinExistence type="predicted"/>
<gene>
    <name evidence="8" type="ORF">HOLleu_17179</name>
</gene>
<dbReference type="GO" id="GO:0007507">
    <property type="term" value="P:heart development"/>
    <property type="evidence" value="ECO:0007669"/>
    <property type="project" value="TreeGrafter"/>
</dbReference>
<feature type="region of interest" description="Disordered" evidence="5">
    <location>
        <begin position="167"/>
        <end position="187"/>
    </location>
</feature>
<organism evidence="8 9">
    <name type="scientific">Holothuria leucospilota</name>
    <name type="common">Black long sea cucumber</name>
    <name type="synonym">Mertensiothuria leucospilota</name>
    <dbReference type="NCBI Taxonomy" id="206669"/>
    <lineage>
        <taxon>Eukaryota</taxon>
        <taxon>Metazoa</taxon>
        <taxon>Echinodermata</taxon>
        <taxon>Eleutherozoa</taxon>
        <taxon>Echinozoa</taxon>
        <taxon>Holothuroidea</taxon>
        <taxon>Aspidochirotacea</taxon>
        <taxon>Aspidochirotida</taxon>
        <taxon>Holothuriidae</taxon>
        <taxon>Holothuria</taxon>
    </lineage>
</organism>
<keyword evidence="9" id="KW-1185">Reference proteome</keyword>
<keyword evidence="2" id="KW-0833">Ubl conjugation pathway</keyword>
<dbReference type="GO" id="GO:0044548">
    <property type="term" value="F:S100 protein binding"/>
    <property type="evidence" value="ECO:0007669"/>
    <property type="project" value="InterPro"/>
</dbReference>
<dbReference type="EMBL" id="JAIZAY010000007">
    <property type="protein sequence ID" value="KAJ8039452.1"/>
    <property type="molecule type" value="Genomic_DNA"/>
</dbReference>